<dbReference type="Proteomes" id="UP000241986">
    <property type="component" value="Unassembled WGS sequence"/>
</dbReference>
<sequence>MRSGCNTNPHLIRIIDFVLEGIMDFDKYKNKLPYPDRENFERIDFGKIGIRTERFAAKDFLSSIRAVPELRDESVVKALARDMTSKEIMETLSKYGFMCRSSFDQINYDLAVEKYYDHSRELQKLFEADLLVECGVDDIPAHLTEPFLSMALDEAKSYGHNGIACKFSLLMQAAAPLIDAYRASRVSAV</sequence>
<evidence type="ECO:0000313" key="1">
    <source>
        <dbReference type="EMBL" id="PTH79023.1"/>
    </source>
</evidence>
<dbReference type="AlphaFoldDB" id="A0A2T4MWQ9"/>
<proteinExistence type="predicted"/>
<gene>
    <name evidence="1" type="ORF">DAA48_21535</name>
</gene>
<reference evidence="1 2" key="1">
    <citation type="submission" date="2018-03" db="EMBL/GenBank/DDBJ databases">
        <title>Aeromonas veronii whole genome sequencing and analysis.</title>
        <authorList>
            <person name="Xie H."/>
            <person name="Liu T."/>
            <person name="Wang K."/>
        </authorList>
    </citation>
    <scope>NUCLEOTIDE SEQUENCE [LARGE SCALE GENOMIC DNA]</scope>
    <source>
        <strain evidence="1 2">XH.VA.1</strain>
    </source>
</reference>
<protein>
    <submittedName>
        <fullName evidence="1">Uncharacterized protein</fullName>
    </submittedName>
</protein>
<dbReference type="EMBL" id="PZKL01000045">
    <property type="protein sequence ID" value="PTH79023.1"/>
    <property type="molecule type" value="Genomic_DNA"/>
</dbReference>
<comment type="caution">
    <text evidence="1">The sequence shown here is derived from an EMBL/GenBank/DDBJ whole genome shotgun (WGS) entry which is preliminary data.</text>
</comment>
<evidence type="ECO:0000313" key="2">
    <source>
        <dbReference type="Proteomes" id="UP000241986"/>
    </source>
</evidence>
<accession>A0A2T4MWQ9</accession>
<name>A0A2T4MWQ9_AERVE</name>
<organism evidence="1 2">
    <name type="scientific">Aeromonas veronii</name>
    <dbReference type="NCBI Taxonomy" id="654"/>
    <lineage>
        <taxon>Bacteria</taxon>
        <taxon>Pseudomonadati</taxon>
        <taxon>Pseudomonadota</taxon>
        <taxon>Gammaproteobacteria</taxon>
        <taxon>Aeromonadales</taxon>
        <taxon>Aeromonadaceae</taxon>
        <taxon>Aeromonas</taxon>
    </lineage>
</organism>